<evidence type="ECO:0000313" key="3">
    <source>
        <dbReference type="EMBL" id="KAF8444062.1"/>
    </source>
</evidence>
<reference evidence="3" key="1">
    <citation type="submission" date="2019-10" db="EMBL/GenBank/DDBJ databases">
        <authorList>
            <consortium name="DOE Joint Genome Institute"/>
            <person name="Kuo A."/>
            <person name="Miyauchi S."/>
            <person name="Kiss E."/>
            <person name="Drula E."/>
            <person name="Kohler A."/>
            <person name="Sanchez-Garcia M."/>
            <person name="Andreopoulos B."/>
            <person name="Barry K.W."/>
            <person name="Bonito G."/>
            <person name="Buee M."/>
            <person name="Carver A."/>
            <person name="Chen C."/>
            <person name="Cichocki N."/>
            <person name="Clum A."/>
            <person name="Culley D."/>
            <person name="Crous P.W."/>
            <person name="Fauchery L."/>
            <person name="Girlanda M."/>
            <person name="Hayes R."/>
            <person name="Keri Z."/>
            <person name="LaButti K."/>
            <person name="Lipzen A."/>
            <person name="Lombard V."/>
            <person name="Magnuson J."/>
            <person name="Maillard F."/>
            <person name="Morin E."/>
            <person name="Murat C."/>
            <person name="Nolan M."/>
            <person name="Ohm R."/>
            <person name="Pangilinan J."/>
            <person name="Pereira M."/>
            <person name="Perotto S."/>
            <person name="Peter M."/>
            <person name="Riley R."/>
            <person name="Sitrit Y."/>
            <person name="Stielow B."/>
            <person name="Szollosi G."/>
            <person name="Zifcakova L."/>
            <person name="Stursova M."/>
            <person name="Spatafora J.W."/>
            <person name="Tedersoo L."/>
            <person name="Vaario L.-M."/>
            <person name="Yamada A."/>
            <person name="Yan M."/>
            <person name="Wang P."/>
            <person name="Xu J."/>
            <person name="Bruns T."/>
            <person name="Baldrian P."/>
            <person name="Vilgalys R."/>
            <person name="Henrissat B."/>
            <person name="Grigoriev I.V."/>
            <person name="Hibbett D."/>
            <person name="Nagy L.G."/>
            <person name="Martin F.M."/>
        </authorList>
    </citation>
    <scope>NUCLEOTIDE SEQUENCE</scope>
    <source>
        <strain evidence="3">BED1</strain>
    </source>
</reference>
<gene>
    <name evidence="3" type="ORF">L210DRAFT_3533680</name>
</gene>
<dbReference type="InterPro" id="IPR011990">
    <property type="entry name" value="TPR-like_helical_dom_sf"/>
</dbReference>
<feature type="region of interest" description="Disordered" evidence="1">
    <location>
        <begin position="203"/>
        <end position="238"/>
    </location>
</feature>
<sequence>MASKSDAGEKRSRPDVDNLAEDPSRNKRPRLESRASQSCASTDSIQAPDASDADPKCTGQEFQGKEETSAHSVITSIRATGVALGLRRFPAGFYTIVHHSGCEWRTENKRSSVKDDVVEWSGPIPIPSDPSATVCLEVYASFEFQPMLGAGEQLRKLTITVKQLIDRGEKHIPFNFFPKDGNTVSPCSSIVVTVERRNDKSSNSLASRVLGPLRSTTNAPNALEDATNHGHSALSRYRKHGGKRDLDRSIAEFERAFNICLPNHPCRAAAQSNLAMAKLILCQVDDTNAAFEAPLGLYGKALSARPVGHADRASTLIQLAAVYLAQCEKQGDEFDGARVEALLHEALELSATDSHENRAVSFMLQLYASHRVGAASGQSSVDSHSNSRLTDEDPWSSSVALLERFERHGDLADLHQAITLLQKLVGSVSIWDDGYCAVLGNLGVALLRFGELRDLEDAISTHRDAVHLTPDGHPQKTSRLNNLGLSVITRFERLGELRDLEDAISTHKDAVHLTPDGHPDKPNCLNNLGSSFRAHFERLGELRDLEDAISTHRDAVHLTPDGHPDKPSRLNNLGNSFKARFERLGELRDLEDAISTLRDAVHLIPDGHPVKPNSLNNLGSSFIARFERLGELRDLEDAISTHRDAVHLTPDGHPDKPNCLNNLGNAFIARFERLGELRDLEDATSTHRDAVHLTPDGHPQKMSRLNNLGLSFIARFERLGELSDLEDAISTHKDAVHLIPDGHPDKPTPLYNLGLSFITRFDRLGELRDLEDAISTLRDAVLLTPDGHPHKPVMLNNLGSSFRARFDRLGELNDLEDAISLYSHAASLPIGPIRDRFHASRNWISCARRMRHLSLLRAHSIAINLFPQLAWIGLSLTQRYAELKRGAHVVREAAAAAVDSGFPELAVEWLEQGRSIVWGELLQLRGSYEQLSSAHPNHAHRLRELSAALDDAGATREKTLSTFLESTDDAMHRMTRTLQQDADTHHKLLQGIRRLPDFERFLLPKDFSQLRASAHSGPIVMLNAAERRCDALIVLADVDHVIHWAAHLQNTLRALLGHARITRLDDRKGKLATGGGGSWESLLSTLWNGIVKPVLDALAFSTLGDLSRIFWCPTGPFVFLPIHAAGLYGMQNFSSGHKVSDFVVSSYIPTLNILAQSPSPSIAPSSDLRLLFVPQPPSDGQNHLQGVARELKQISTVVGNSPSARTTLLESSVGTVEEVLGLMKDADWVHFACHGIQDDAEPTDSGLCLANGRRLKISDIIGLSHSRGGLAFLSACQTAMGDKGLSDEAIHIAAGMLFAGYGGVIGTMWSISDWHAPVVAKEVYEYLFRNGTKPDHRDAARALHEAVGRLRESGEASFVTWVPFIHVGL</sequence>
<proteinExistence type="predicted"/>
<accession>A0AAD4GH89</accession>
<evidence type="ECO:0000259" key="2">
    <source>
        <dbReference type="Pfam" id="PF12770"/>
    </source>
</evidence>
<dbReference type="Pfam" id="PF12770">
    <property type="entry name" value="CHAT"/>
    <property type="match status" value="1"/>
</dbReference>
<dbReference type="InterPro" id="IPR024983">
    <property type="entry name" value="CHAT_dom"/>
</dbReference>
<comment type="caution">
    <text evidence="3">The sequence shown here is derived from an EMBL/GenBank/DDBJ whole genome shotgun (WGS) entry which is preliminary data.</text>
</comment>
<dbReference type="EMBL" id="WHUW01000007">
    <property type="protein sequence ID" value="KAF8444062.1"/>
    <property type="molecule type" value="Genomic_DNA"/>
</dbReference>
<dbReference type="Gene3D" id="1.25.40.10">
    <property type="entry name" value="Tetratricopeptide repeat domain"/>
    <property type="match status" value="4"/>
</dbReference>
<feature type="compositionally biased region" description="Polar residues" evidence="1">
    <location>
        <begin position="34"/>
        <end position="45"/>
    </location>
</feature>
<protein>
    <submittedName>
        <fullName evidence="3">CHAT domain-containing protein</fullName>
    </submittedName>
</protein>
<name>A0AAD4GH89_BOLED</name>
<evidence type="ECO:0000256" key="1">
    <source>
        <dbReference type="SAM" id="MobiDB-lite"/>
    </source>
</evidence>
<feature type="compositionally biased region" description="Basic and acidic residues" evidence="1">
    <location>
        <begin position="1"/>
        <end position="33"/>
    </location>
</feature>
<dbReference type="PANTHER" id="PTHR19959">
    <property type="entry name" value="KINESIN LIGHT CHAIN"/>
    <property type="match status" value="1"/>
</dbReference>
<feature type="region of interest" description="Disordered" evidence="1">
    <location>
        <begin position="1"/>
        <end position="71"/>
    </location>
</feature>
<keyword evidence="4" id="KW-1185">Reference proteome</keyword>
<reference evidence="3" key="2">
    <citation type="journal article" date="2020" name="Nat. Commun.">
        <title>Large-scale genome sequencing of mycorrhizal fungi provides insights into the early evolution of symbiotic traits.</title>
        <authorList>
            <person name="Miyauchi S."/>
            <person name="Kiss E."/>
            <person name="Kuo A."/>
            <person name="Drula E."/>
            <person name="Kohler A."/>
            <person name="Sanchez-Garcia M."/>
            <person name="Morin E."/>
            <person name="Andreopoulos B."/>
            <person name="Barry K.W."/>
            <person name="Bonito G."/>
            <person name="Buee M."/>
            <person name="Carver A."/>
            <person name="Chen C."/>
            <person name="Cichocki N."/>
            <person name="Clum A."/>
            <person name="Culley D."/>
            <person name="Crous P.W."/>
            <person name="Fauchery L."/>
            <person name="Girlanda M."/>
            <person name="Hayes R.D."/>
            <person name="Keri Z."/>
            <person name="LaButti K."/>
            <person name="Lipzen A."/>
            <person name="Lombard V."/>
            <person name="Magnuson J."/>
            <person name="Maillard F."/>
            <person name="Murat C."/>
            <person name="Nolan M."/>
            <person name="Ohm R.A."/>
            <person name="Pangilinan J."/>
            <person name="Pereira M.F."/>
            <person name="Perotto S."/>
            <person name="Peter M."/>
            <person name="Pfister S."/>
            <person name="Riley R."/>
            <person name="Sitrit Y."/>
            <person name="Stielow J.B."/>
            <person name="Szollosi G."/>
            <person name="Zifcakova L."/>
            <person name="Stursova M."/>
            <person name="Spatafora J.W."/>
            <person name="Tedersoo L."/>
            <person name="Vaario L.M."/>
            <person name="Yamada A."/>
            <person name="Yan M."/>
            <person name="Wang P."/>
            <person name="Xu J."/>
            <person name="Bruns T."/>
            <person name="Baldrian P."/>
            <person name="Vilgalys R."/>
            <person name="Dunand C."/>
            <person name="Henrissat B."/>
            <person name="Grigoriev I.V."/>
            <person name="Hibbett D."/>
            <person name="Nagy L.G."/>
            <person name="Martin F.M."/>
        </authorList>
    </citation>
    <scope>NUCLEOTIDE SEQUENCE</scope>
    <source>
        <strain evidence="3">BED1</strain>
    </source>
</reference>
<organism evidence="3 4">
    <name type="scientific">Boletus edulis BED1</name>
    <dbReference type="NCBI Taxonomy" id="1328754"/>
    <lineage>
        <taxon>Eukaryota</taxon>
        <taxon>Fungi</taxon>
        <taxon>Dikarya</taxon>
        <taxon>Basidiomycota</taxon>
        <taxon>Agaricomycotina</taxon>
        <taxon>Agaricomycetes</taxon>
        <taxon>Agaricomycetidae</taxon>
        <taxon>Boletales</taxon>
        <taxon>Boletineae</taxon>
        <taxon>Boletaceae</taxon>
        <taxon>Boletoideae</taxon>
        <taxon>Boletus</taxon>
    </lineage>
</organism>
<evidence type="ECO:0000313" key="4">
    <source>
        <dbReference type="Proteomes" id="UP001194468"/>
    </source>
</evidence>
<dbReference type="SUPFAM" id="SSF48452">
    <property type="entry name" value="TPR-like"/>
    <property type="match status" value="1"/>
</dbReference>
<feature type="domain" description="CHAT" evidence="2">
    <location>
        <begin position="1082"/>
        <end position="1368"/>
    </location>
</feature>
<dbReference type="Proteomes" id="UP001194468">
    <property type="component" value="Unassembled WGS sequence"/>
</dbReference>
<dbReference type="PANTHER" id="PTHR19959:SF119">
    <property type="entry name" value="FUNGAL LIPASE-LIKE DOMAIN-CONTAINING PROTEIN"/>
    <property type="match status" value="1"/>
</dbReference>